<accession>A0A2W2EP45</accession>
<dbReference type="Proteomes" id="UP000249304">
    <property type="component" value="Unassembled WGS sequence"/>
</dbReference>
<evidence type="ECO:0000256" key="1">
    <source>
        <dbReference type="SAM" id="Phobius"/>
    </source>
</evidence>
<feature type="transmembrane region" description="Helical" evidence="1">
    <location>
        <begin position="12"/>
        <end position="38"/>
    </location>
</feature>
<comment type="caution">
    <text evidence="2">The sequence shown here is derived from an EMBL/GenBank/DDBJ whole genome shotgun (WGS) entry which is preliminary data.</text>
</comment>
<protein>
    <submittedName>
        <fullName evidence="2">Uncharacterized protein</fullName>
    </submittedName>
</protein>
<feature type="transmembrane region" description="Helical" evidence="1">
    <location>
        <begin position="82"/>
        <end position="101"/>
    </location>
</feature>
<keyword evidence="1" id="KW-0472">Membrane</keyword>
<evidence type="ECO:0000313" key="2">
    <source>
        <dbReference type="EMBL" id="PZG18365.1"/>
    </source>
</evidence>
<gene>
    <name evidence="2" type="ORF">C1J01_15135</name>
</gene>
<proteinExistence type="predicted"/>
<dbReference type="AlphaFoldDB" id="A0A2W2EP45"/>
<dbReference type="EMBL" id="POUD01000053">
    <property type="protein sequence ID" value="PZG18365.1"/>
    <property type="molecule type" value="Genomic_DNA"/>
</dbReference>
<dbReference type="OrthoDB" id="3544507at2"/>
<evidence type="ECO:0000313" key="3">
    <source>
        <dbReference type="Proteomes" id="UP000249304"/>
    </source>
</evidence>
<sequence length="135" mass="14465">MSDSTQGVQRLVFAGLVGMALATLLVVAAFVIAPLYPADRYCGHYTGCLGRLAAASELVWDVGRWIAVVLAWPLLRFVGVRPAWPVALLAVPVLVVIWWVASESSFLTRLGLLLCSGAVAYPVAAWPAARFRRGG</sequence>
<keyword evidence="1" id="KW-0812">Transmembrane</keyword>
<keyword evidence="1" id="KW-1133">Transmembrane helix</keyword>
<dbReference type="RefSeq" id="WP_111179604.1">
    <property type="nucleotide sequence ID" value="NZ_POUD01000053.1"/>
</dbReference>
<feature type="transmembrane region" description="Helical" evidence="1">
    <location>
        <begin position="107"/>
        <end position="129"/>
    </location>
</feature>
<organism evidence="2 3">
    <name type="scientific">Nonomuraea aridisoli</name>
    <dbReference type="NCBI Taxonomy" id="2070368"/>
    <lineage>
        <taxon>Bacteria</taxon>
        <taxon>Bacillati</taxon>
        <taxon>Actinomycetota</taxon>
        <taxon>Actinomycetes</taxon>
        <taxon>Streptosporangiales</taxon>
        <taxon>Streptosporangiaceae</taxon>
        <taxon>Nonomuraea</taxon>
    </lineage>
</organism>
<keyword evidence="3" id="KW-1185">Reference proteome</keyword>
<name>A0A2W2EP45_9ACTN</name>
<reference evidence="2 3" key="1">
    <citation type="submission" date="2018-01" db="EMBL/GenBank/DDBJ databases">
        <title>Draft genome sequence of Nonomuraea sp. KC333.</title>
        <authorList>
            <person name="Sahin N."/>
            <person name="Saygin H."/>
            <person name="Ay H."/>
        </authorList>
    </citation>
    <scope>NUCLEOTIDE SEQUENCE [LARGE SCALE GENOMIC DNA]</scope>
    <source>
        <strain evidence="2 3">KC333</strain>
    </source>
</reference>